<feature type="region of interest" description="Disordered" evidence="1">
    <location>
        <begin position="66"/>
        <end position="101"/>
    </location>
</feature>
<dbReference type="Proteomes" id="UP000823388">
    <property type="component" value="Chromosome 9K"/>
</dbReference>
<dbReference type="AlphaFoldDB" id="A0A8T0NAH9"/>
<proteinExistence type="predicted"/>
<keyword evidence="3" id="KW-1185">Reference proteome</keyword>
<evidence type="ECO:0000313" key="3">
    <source>
        <dbReference type="Proteomes" id="UP000823388"/>
    </source>
</evidence>
<sequence length="101" mass="10813">MTNLPLLPYLLPRPFSFSPETMQRIISSARELQQTAPIPPSAQPLPDDGRAWQGPIAMFLPRCAAPMSSSPCGHSNNMEAPPDGSTHAAKSAELKPDSDSS</sequence>
<feature type="region of interest" description="Disordered" evidence="1">
    <location>
        <begin position="29"/>
        <end position="51"/>
    </location>
</feature>
<dbReference type="EMBL" id="CM029053">
    <property type="protein sequence ID" value="KAG2546237.1"/>
    <property type="molecule type" value="Genomic_DNA"/>
</dbReference>
<evidence type="ECO:0000256" key="1">
    <source>
        <dbReference type="SAM" id="MobiDB-lite"/>
    </source>
</evidence>
<evidence type="ECO:0000313" key="2">
    <source>
        <dbReference type="EMBL" id="KAG2546237.1"/>
    </source>
</evidence>
<organism evidence="2 3">
    <name type="scientific">Panicum virgatum</name>
    <name type="common">Blackwell switchgrass</name>
    <dbReference type="NCBI Taxonomy" id="38727"/>
    <lineage>
        <taxon>Eukaryota</taxon>
        <taxon>Viridiplantae</taxon>
        <taxon>Streptophyta</taxon>
        <taxon>Embryophyta</taxon>
        <taxon>Tracheophyta</taxon>
        <taxon>Spermatophyta</taxon>
        <taxon>Magnoliopsida</taxon>
        <taxon>Liliopsida</taxon>
        <taxon>Poales</taxon>
        <taxon>Poaceae</taxon>
        <taxon>PACMAD clade</taxon>
        <taxon>Panicoideae</taxon>
        <taxon>Panicodae</taxon>
        <taxon>Paniceae</taxon>
        <taxon>Panicinae</taxon>
        <taxon>Panicum</taxon>
        <taxon>Panicum sect. Hiantes</taxon>
    </lineage>
</organism>
<reference evidence="2" key="1">
    <citation type="submission" date="2020-05" db="EMBL/GenBank/DDBJ databases">
        <title>WGS assembly of Panicum virgatum.</title>
        <authorList>
            <person name="Lovell J.T."/>
            <person name="Jenkins J."/>
            <person name="Shu S."/>
            <person name="Juenger T.E."/>
            <person name="Schmutz J."/>
        </authorList>
    </citation>
    <scope>NUCLEOTIDE SEQUENCE</scope>
    <source>
        <strain evidence="2">AP13</strain>
    </source>
</reference>
<protein>
    <submittedName>
        <fullName evidence="2">Uncharacterized protein</fullName>
    </submittedName>
</protein>
<name>A0A8T0NAH9_PANVG</name>
<feature type="compositionally biased region" description="Polar residues" evidence="1">
    <location>
        <begin position="67"/>
        <end position="78"/>
    </location>
</feature>
<feature type="compositionally biased region" description="Basic and acidic residues" evidence="1">
    <location>
        <begin position="90"/>
        <end position="101"/>
    </location>
</feature>
<accession>A0A8T0NAH9</accession>
<gene>
    <name evidence="2" type="ORF">PVAP13_9KG042286</name>
</gene>
<comment type="caution">
    <text evidence="2">The sequence shown here is derived from an EMBL/GenBank/DDBJ whole genome shotgun (WGS) entry which is preliminary data.</text>
</comment>